<dbReference type="PROSITE" id="PS00455">
    <property type="entry name" value="AMP_BINDING"/>
    <property type="match status" value="1"/>
</dbReference>
<dbReference type="Gene3D" id="3.40.50.12780">
    <property type="entry name" value="N-terminal domain of ligase-like"/>
    <property type="match status" value="1"/>
</dbReference>
<evidence type="ECO:0000256" key="3">
    <source>
        <dbReference type="ARBA" id="ARBA00022741"/>
    </source>
</evidence>
<dbReference type="InterPro" id="IPR042099">
    <property type="entry name" value="ANL_N_sf"/>
</dbReference>
<sequence>MPMAMDMFKLAGAGVVTVGAVTTATAFYYLSGMGPKPLPEPVDLEYQTIEQNDGSRISGLNTDGKIKETMYEDVHTLLEAFQRGARVSKNGPCLGYKPSAKEPFEWITYDTVLERAQHVGSGLITLGQAPENSTRVGVYSQNRPEYVISDYGLWSYSMVGVPLYDTLGAEACNHIINQAEISVVICDNNMKVKNLIKRLAETPNLKTIILMDQIDGESQEQAKQAGINLLQFSELEKLGKENPTKTNPAKPDDVCIICYTSGTTGIPKGAMLTHRGSVATSSSALHQVAAGGVDLGPGDVMISYLPLAHSYERLLHGVIYMLGAQIGFFQGDVRKLMDDIKELQPTLFPCVPRLLNRFYDKVLTGVNSSLIKRFLFSMAIKSKEGELKKRIIRKDSIWDKIVFKTVQAALGGRVRLITTGSAPLSPKVLNFLRCIVGCPVLEGYGQTECHAICSLQLCGDCYIGTVGPPLSCCSIKLADIPEMGYFSRENKGEVCMKGPNVFRGYLNDQEKTDEALDADGWLHTGDVGQWEENGSLKIIDRKKHIFKLAQGEYIAPEKVENTNIQSPLVAQMYVHGDSLQSCLVGVVVPDPDVLPNYCSEKLKIDGSFEELCQNPEVNNHLLANLTELGKKSGLSSLEIVKAIHVYPELFSVENGLLTPTFKSKRQEMAKFFRPQIEEMYSKLG</sequence>
<name>A0AAN9BTX4_9CAEN</name>
<comment type="catalytic activity">
    <reaction evidence="7">
        <text>a long-chain fatty acid + ATP + CoA = a long-chain fatty acyl-CoA + AMP + diphosphate</text>
        <dbReference type="Rhea" id="RHEA:15421"/>
        <dbReference type="ChEBI" id="CHEBI:30616"/>
        <dbReference type="ChEBI" id="CHEBI:33019"/>
        <dbReference type="ChEBI" id="CHEBI:57287"/>
        <dbReference type="ChEBI" id="CHEBI:57560"/>
        <dbReference type="ChEBI" id="CHEBI:83139"/>
        <dbReference type="ChEBI" id="CHEBI:456215"/>
        <dbReference type="EC" id="6.2.1.3"/>
    </reaction>
    <physiologicalReaction direction="left-to-right" evidence="7">
        <dbReference type="Rhea" id="RHEA:15422"/>
    </physiologicalReaction>
</comment>
<evidence type="ECO:0000256" key="13">
    <source>
        <dbReference type="RuleBase" id="RU369030"/>
    </source>
</evidence>
<evidence type="ECO:0000259" key="14">
    <source>
        <dbReference type="Pfam" id="PF00501"/>
    </source>
</evidence>
<dbReference type="Proteomes" id="UP001374579">
    <property type="component" value="Unassembled WGS sequence"/>
</dbReference>
<evidence type="ECO:0000256" key="6">
    <source>
        <dbReference type="ARBA" id="ARBA00024469"/>
    </source>
</evidence>
<gene>
    <name evidence="15" type="ORF">V1264_011459</name>
</gene>
<dbReference type="PANTHER" id="PTHR43272">
    <property type="entry name" value="LONG-CHAIN-FATTY-ACID--COA LIGASE"/>
    <property type="match status" value="1"/>
</dbReference>
<evidence type="ECO:0000256" key="11">
    <source>
        <dbReference type="ARBA" id="ARBA00024565"/>
    </source>
</evidence>
<evidence type="ECO:0000256" key="2">
    <source>
        <dbReference type="ARBA" id="ARBA00022598"/>
    </source>
</evidence>
<dbReference type="PANTHER" id="PTHR43272:SF107">
    <property type="entry name" value="LONG-CHAIN-FATTY-ACID--COA LIGASE 5"/>
    <property type="match status" value="1"/>
</dbReference>
<dbReference type="EC" id="6.2.1.3" evidence="13"/>
<proteinExistence type="inferred from homology"/>
<dbReference type="InterPro" id="IPR045311">
    <property type="entry name" value="LC-FACS_euk"/>
</dbReference>
<comment type="catalytic activity">
    <reaction evidence="8">
        <text>12-hydroxy-(5Z,8Z,10E,14Z)-eicosatetraenoate + ATP + CoA = 12-hydroxy-(5Z,8Z,10E,14Z)-eicosatetraenoyl-CoA + AMP + diphosphate</text>
        <dbReference type="Rhea" id="RHEA:52112"/>
        <dbReference type="ChEBI" id="CHEBI:30616"/>
        <dbReference type="ChEBI" id="CHEBI:33019"/>
        <dbReference type="ChEBI" id="CHEBI:57287"/>
        <dbReference type="ChEBI" id="CHEBI:90718"/>
        <dbReference type="ChEBI" id="CHEBI:136408"/>
        <dbReference type="ChEBI" id="CHEBI:456215"/>
    </reaction>
    <physiologicalReaction direction="left-to-right" evidence="8">
        <dbReference type="Rhea" id="RHEA:52113"/>
    </physiologicalReaction>
</comment>
<comment type="catalytic activity">
    <reaction evidence="12">
        <text>hexadecanoate + ATP + CoA = hexadecanoyl-CoA + AMP + diphosphate</text>
        <dbReference type="Rhea" id="RHEA:30751"/>
        <dbReference type="ChEBI" id="CHEBI:7896"/>
        <dbReference type="ChEBI" id="CHEBI:30616"/>
        <dbReference type="ChEBI" id="CHEBI:33019"/>
        <dbReference type="ChEBI" id="CHEBI:57287"/>
        <dbReference type="ChEBI" id="CHEBI:57379"/>
        <dbReference type="ChEBI" id="CHEBI:456215"/>
    </reaction>
    <physiologicalReaction direction="left-to-right" evidence="12">
        <dbReference type="Rhea" id="RHEA:30752"/>
    </physiologicalReaction>
</comment>
<keyword evidence="2 13" id="KW-0436">Ligase</keyword>
<comment type="catalytic activity">
    <reaction evidence="10">
        <text>(5Z,8Z,11Z,14Z)-eicosatetraenoate + ATP + CoA = (5Z,8Z,11Z,14Z)-eicosatetraenoyl-CoA + AMP + diphosphate</text>
        <dbReference type="Rhea" id="RHEA:19713"/>
        <dbReference type="ChEBI" id="CHEBI:30616"/>
        <dbReference type="ChEBI" id="CHEBI:32395"/>
        <dbReference type="ChEBI" id="CHEBI:33019"/>
        <dbReference type="ChEBI" id="CHEBI:57287"/>
        <dbReference type="ChEBI" id="CHEBI:57368"/>
        <dbReference type="ChEBI" id="CHEBI:456215"/>
        <dbReference type="EC" id="6.2.1.15"/>
    </reaction>
    <physiologicalReaction direction="left-to-right" evidence="10">
        <dbReference type="Rhea" id="RHEA:19714"/>
    </physiologicalReaction>
</comment>
<dbReference type="SUPFAM" id="SSF56801">
    <property type="entry name" value="Acetyl-CoA synthetase-like"/>
    <property type="match status" value="1"/>
</dbReference>
<keyword evidence="4 13" id="KW-0276">Fatty acid metabolism</keyword>
<organism evidence="15 16">
    <name type="scientific">Littorina saxatilis</name>
    <dbReference type="NCBI Taxonomy" id="31220"/>
    <lineage>
        <taxon>Eukaryota</taxon>
        <taxon>Metazoa</taxon>
        <taxon>Spiralia</taxon>
        <taxon>Lophotrochozoa</taxon>
        <taxon>Mollusca</taxon>
        <taxon>Gastropoda</taxon>
        <taxon>Caenogastropoda</taxon>
        <taxon>Littorinimorpha</taxon>
        <taxon>Littorinoidea</taxon>
        <taxon>Littorinidae</taxon>
        <taxon>Littorina</taxon>
    </lineage>
</organism>
<accession>A0AAN9BTX4</accession>
<keyword evidence="5 13" id="KW-0067">ATP-binding</keyword>
<dbReference type="EMBL" id="JBAMIC010000002">
    <property type="protein sequence ID" value="KAK7111908.1"/>
    <property type="molecule type" value="Genomic_DNA"/>
</dbReference>
<dbReference type="GO" id="GO:0047676">
    <property type="term" value="F:arachidonate-CoA ligase activity"/>
    <property type="evidence" value="ECO:0007669"/>
    <property type="project" value="UniProtKB-EC"/>
</dbReference>
<reference evidence="15 16" key="1">
    <citation type="submission" date="2024-02" db="EMBL/GenBank/DDBJ databases">
        <title>Chromosome-scale genome assembly of the rough periwinkle Littorina saxatilis.</title>
        <authorList>
            <person name="De Jode A."/>
            <person name="Faria R."/>
            <person name="Formenti G."/>
            <person name="Sims Y."/>
            <person name="Smith T.P."/>
            <person name="Tracey A."/>
            <person name="Wood J.M.D."/>
            <person name="Zagrodzka Z.B."/>
            <person name="Johannesson K."/>
            <person name="Butlin R.K."/>
            <person name="Leder E.H."/>
        </authorList>
    </citation>
    <scope>NUCLEOTIDE SEQUENCE [LARGE SCALE GENOMIC DNA]</scope>
    <source>
        <strain evidence="15">Snail1</strain>
        <tissue evidence="15">Muscle</tissue>
    </source>
</reference>
<dbReference type="GO" id="GO:0016020">
    <property type="term" value="C:membrane"/>
    <property type="evidence" value="ECO:0007669"/>
    <property type="project" value="TreeGrafter"/>
</dbReference>
<evidence type="ECO:0000313" key="15">
    <source>
        <dbReference type="EMBL" id="KAK7111908.1"/>
    </source>
</evidence>
<evidence type="ECO:0000256" key="5">
    <source>
        <dbReference type="ARBA" id="ARBA00022840"/>
    </source>
</evidence>
<dbReference type="AlphaFoldDB" id="A0AAN9BTX4"/>
<keyword evidence="3 13" id="KW-0547">Nucleotide-binding</keyword>
<evidence type="ECO:0000256" key="7">
    <source>
        <dbReference type="ARBA" id="ARBA00024484"/>
    </source>
</evidence>
<evidence type="ECO:0000256" key="9">
    <source>
        <dbReference type="ARBA" id="ARBA00024532"/>
    </source>
</evidence>
<evidence type="ECO:0000256" key="8">
    <source>
        <dbReference type="ARBA" id="ARBA00024495"/>
    </source>
</evidence>
<evidence type="ECO:0000256" key="10">
    <source>
        <dbReference type="ARBA" id="ARBA00024548"/>
    </source>
</evidence>
<dbReference type="CDD" id="cd05927">
    <property type="entry name" value="LC-FACS_euk"/>
    <property type="match status" value="1"/>
</dbReference>
<protein>
    <recommendedName>
        <fullName evidence="13">Long-chain-fatty-acid--CoA ligase</fullName>
        <ecNumber evidence="13">6.2.1.3</ecNumber>
    </recommendedName>
</protein>
<comment type="similarity">
    <text evidence="1 13">Belongs to the ATP-dependent AMP-binding enzyme family.</text>
</comment>
<feature type="domain" description="AMP-dependent synthetase/ligase" evidence="14">
    <location>
        <begin position="96"/>
        <end position="506"/>
    </location>
</feature>
<dbReference type="InterPro" id="IPR020845">
    <property type="entry name" value="AMP-binding_CS"/>
</dbReference>
<keyword evidence="16" id="KW-1185">Reference proteome</keyword>
<comment type="catalytic activity">
    <reaction evidence="6">
        <text>5-hydroxy-(6E,8Z,11Z,14Z)-eicosatetraenoate + ATP + CoA = 5-hydroxy-(6E,8Z,11Z,14Z)-eicosatetraenoyl-CoA + AMP + diphosphate</text>
        <dbReference type="Rhea" id="RHEA:52108"/>
        <dbReference type="ChEBI" id="CHEBI:30616"/>
        <dbReference type="ChEBI" id="CHEBI:33019"/>
        <dbReference type="ChEBI" id="CHEBI:57287"/>
        <dbReference type="ChEBI" id="CHEBI:65341"/>
        <dbReference type="ChEBI" id="CHEBI:136407"/>
        <dbReference type="ChEBI" id="CHEBI:456215"/>
    </reaction>
    <physiologicalReaction direction="left-to-right" evidence="6">
        <dbReference type="Rhea" id="RHEA:52109"/>
    </physiologicalReaction>
</comment>
<keyword evidence="13" id="KW-0443">Lipid metabolism</keyword>
<dbReference type="GO" id="GO:0005783">
    <property type="term" value="C:endoplasmic reticulum"/>
    <property type="evidence" value="ECO:0007669"/>
    <property type="project" value="TreeGrafter"/>
</dbReference>
<evidence type="ECO:0000313" key="16">
    <source>
        <dbReference type="Proteomes" id="UP001374579"/>
    </source>
</evidence>
<comment type="catalytic activity">
    <reaction evidence="11">
        <text>(E)-hexadec-2-enoate + ATP + CoA = (2E)-hexadecenoyl-CoA + AMP + diphosphate</text>
        <dbReference type="Rhea" id="RHEA:36139"/>
        <dbReference type="ChEBI" id="CHEBI:30616"/>
        <dbReference type="ChEBI" id="CHEBI:33019"/>
        <dbReference type="ChEBI" id="CHEBI:57287"/>
        <dbReference type="ChEBI" id="CHEBI:61526"/>
        <dbReference type="ChEBI" id="CHEBI:72745"/>
        <dbReference type="ChEBI" id="CHEBI:456215"/>
    </reaction>
    <physiologicalReaction direction="left-to-right" evidence="11">
        <dbReference type="Rhea" id="RHEA:36140"/>
    </physiologicalReaction>
</comment>
<dbReference type="GO" id="GO:0005524">
    <property type="term" value="F:ATP binding"/>
    <property type="evidence" value="ECO:0007669"/>
    <property type="project" value="UniProtKB-KW"/>
</dbReference>
<dbReference type="Pfam" id="PF00501">
    <property type="entry name" value="AMP-binding"/>
    <property type="match status" value="1"/>
</dbReference>
<evidence type="ECO:0000256" key="4">
    <source>
        <dbReference type="ARBA" id="ARBA00022832"/>
    </source>
</evidence>
<evidence type="ECO:0000256" key="12">
    <source>
        <dbReference type="ARBA" id="ARBA00049139"/>
    </source>
</evidence>
<comment type="catalytic activity">
    <reaction evidence="9">
        <text>15-hydroxy-(5Z,8Z,11Z,13E)-eicosatetraenoate + ATP + CoA = 15-hydroxy-(5Z,8Z,11Z,13E)-eicosatetraenoyl-CoA + AMP + diphosphate</text>
        <dbReference type="Rhea" id="RHEA:52116"/>
        <dbReference type="ChEBI" id="CHEBI:30616"/>
        <dbReference type="ChEBI" id="CHEBI:33019"/>
        <dbReference type="ChEBI" id="CHEBI:57287"/>
        <dbReference type="ChEBI" id="CHEBI:78832"/>
        <dbReference type="ChEBI" id="CHEBI:136409"/>
        <dbReference type="ChEBI" id="CHEBI:456215"/>
    </reaction>
    <physiologicalReaction direction="left-to-right" evidence="9">
        <dbReference type="Rhea" id="RHEA:52117"/>
    </physiologicalReaction>
</comment>
<evidence type="ECO:0000256" key="1">
    <source>
        <dbReference type="ARBA" id="ARBA00006432"/>
    </source>
</evidence>
<dbReference type="InterPro" id="IPR000873">
    <property type="entry name" value="AMP-dep_synth/lig_dom"/>
</dbReference>
<comment type="function">
    <text evidence="13">Catalyzes the conversion of long-chain fatty acids to their active form acyl-CoAs for both synthesis of cellular lipids, and degradation via beta-oxidation.</text>
</comment>
<comment type="caution">
    <text evidence="15">The sequence shown here is derived from an EMBL/GenBank/DDBJ whole genome shotgun (WGS) entry which is preliminary data.</text>
</comment>